<sequence>MQSTWLSVHFFHAGDHDQLLQLLIRPVVQQAGCPYFFIRYWEGGPHIRLRLYVENGWQAEVKRLLEDIARIYFATYPTHRQDATYPLQQLQPNDSWQYIPYVPEIDRYGNVHTMSLAEQQFHLSSVYVLQEINPAAALTQAIRMNLALLQALQLTPALTLDICHRFIQGWLPRLFLPEQDRQQQEDYYLQRMQEKYLVYAPALTHAAVNLWQEIAQGNAPSALQIFADGNLDVFTQYRQLGFRESQLAAVAGSFLHMGHNRLGVSNLDEAYIMYFTRKCLEHIYGIP</sequence>
<dbReference type="Proteomes" id="UP000583266">
    <property type="component" value="Unassembled WGS sequence"/>
</dbReference>
<protein>
    <recommendedName>
        <fullName evidence="1">Thiopeptide-type bacteriocin biosynthesis domain-containing protein</fullName>
    </recommendedName>
</protein>
<dbReference type="Pfam" id="PF14028">
    <property type="entry name" value="Lant_dehydr_C"/>
    <property type="match status" value="1"/>
</dbReference>
<proteinExistence type="predicted"/>
<organism evidence="2 3">
    <name type="scientific">Chitinophaga fulva</name>
    <dbReference type="NCBI Taxonomy" id="2728842"/>
    <lineage>
        <taxon>Bacteria</taxon>
        <taxon>Pseudomonadati</taxon>
        <taxon>Bacteroidota</taxon>
        <taxon>Chitinophagia</taxon>
        <taxon>Chitinophagales</taxon>
        <taxon>Chitinophagaceae</taxon>
        <taxon>Chitinophaga</taxon>
    </lineage>
</organism>
<accession>A0A848GUQ2</accession>
<evidence type="ECO:0000259" key="1">
    <source>
        <dbReference type="Pfam" id="PF14028"/>
    </source>
</evidence>
<comment type="caution">
    <text evidence="2">The sequence shown here is derived from an EMBL/GenBank/DDBJ whole genome shotgun (WGS) entry which is preliminary data.</text>
</comment>
<dbReference type="RefSeq" id="WP_169228127.1">
    <property type="nucleotide sequence ID" value="NZ_JABBGC010000003.1"/>
</dbReference>
<dbReference type="NCBIfam" id="TIGR03891">
    <property type="entry name" value="thiopep_ocin"/>
    <property type="match status" value="1"/>
</dbReference>
<dbReference type="AlphaFoldDB" id="A0A848GUQ2"/>
<dbReference type="InterPro" id="IPR023809">
    <property type="entry name" value="Thiopep_bacteriocin_synth_dom"/>
</dbReference>
<keyword evidence="3" id="KW-1185">Reference proteome</keyword>
<evidence type="ECO:0000313" key="2">
    <source>
        <dbReference type="EMBL" id="NML41069.1"/>
    </source>
</evidence>
<dbReference type="EMBL" id="JABBGC010000003">
    <property type="protein sequence ID" value="NML41069.1"/>
    <property type="molecule type" value="Genomic_DNA"/>
</dbReference>
<evidence type="ECO:0000313" key="3">
    <source>
        <dbReference type="Proteomes" id="UP000583266"/>
    </source>
</evidence>
<name>A0A848GUQ2_9BACT</name>
<gene>
    <name evidence="2" type="ORF">HHL17_28000</name>
</gene>
<reference evidence="2 3" key="1">
    <citation type="submission" date="2020-04" db="EMBL/GenBank/DDBJ databases">
        <title>Chitinophaga sp. G-6-1-13 sp. nov., isolated from soil.</title>
        <authorList>
            <person name="Dahal R.H."/>
            <person name="Chaudhary D.K."/>
        </authorList>
    </citation>
    <scope>NUCLEOTIDE SEQUENCE [LARGE SCALE GENOMIC DNA]</scope>
    <source>
        <strain evidence="2 3">G-6-1-13</strain>
    </source>
</reference>
<feature type="domain" description="Thiopeptide-type bacteriocin biosynthesis" evidence="1">
    <location>
        <begin position="5"/>
        <end position="279"/>
    </location>
</feature>